<comment type="caution">
    <text evidence="4">The sequence shown here is derived from an EMBL/GenBank/DDBJ whole genome shotgun (WGS) entry which is preliminary data.</text>
</comment>
<protein>
    <submittedName>
        <fullName evidence="4">Alpha-ketoacid dehydrogenase subunit beta</fullName>
    </submittedName>
</protein>
<dbReference type="Pfam" id="PF02779">
    <property type="entry name" value="Transket_pyr"/>
    <property type="match status" value="1"/>
</dbReference>
<dbReference type="InterPro" id="IPR029061">
    <property type="entry name" value="THDP-binding"/>
</dbReference>
<sequence>MATIAQAIRLALHYAEDNLGLTDVFGEDVGPPLGGVFTATQGIKCSWNSPLDERGIIGMAVGIALAGGKPVAEIQFCDYIFNTIDLLKLAGNMRWTSHGAYGVPLVVMTPVGSGIHGSVYHSHSFESMASHIPG</sequence>
<dbReference type="AlphaFoldDB" id="A0A937X5M9"/>
<dbReference type="EMBL" id="VGJX01000330">
    <property type="protein sequence ID" value="MBM3274795.1"/>
    <property type="molecule type" value="Genomic_DNA"/>
</dbReference>
<evidence type="ECO:0000259" key="3">
    <source>
        <dbReference type="Pfam" id="PF02779"/>
    </source>
</evidence>
<dbReference type="PANTHER" id="PTHR42980:SF1">
    <property type="entry name" value="2-OXOISOVALERATE DEHYDROGENASE SUBUNIT BETA, MITOCHONDRIAL"/>
    <property type="match status" value="1"/>
</dbReference>
<evidence type="ECO:0000256" key="2">
    <source>
        <dbReference type="ARBA" id="ARBA00023002"/>
    </source>
</evidence>
<comment type="cofactor">
    <cofactor evidence="1">
        <name>thiamine diphosphate</name>
        <dbReference type="ChEBI" id="CHEBI:58937"/>
    </cofactor>
</comment>
<gene>
    <name evidence="4" type="ORF">FJZ00_06560</name>
</gene>
<evidence type="ECO:0000313" key="4">
    <source>
        <dbReference type="EMBL" id="MBM3274795.1"/>
    </source>
</evidence>
<dbReference type="SUPFAM" id="SSF52518">
    <property type="entry name" value="Thiamin diphosphate-binding fold (THDP-binding)"/>
    <property type="match status" value="1"/>
</dbReference>
<keyword evidence="2" id="KW-0560">Oxidoreductase</keyword>
<dbReference type="Proteomes" id="UP000703893">
    <property type="component" value="Unassembled WGS sequence"/>
</dbReference>
<feature type="non-terminal residue" evidence="4">
    <location>
        <position position="134"/>
    </location>
</feature>
<organism evidence="4 5">
    <name type="scientific">Candidatus Tanganyikabacteria bacterium</name>
    <dbReference type="NCBI Taxonomy" id="2961651"/>
    <lineage>
        <taxon>Bacteria</taxon>
        <taxon>Bacillati</taxon>
        <taxon>Candidatus Sericytochromatia</taxon>
        <taxon>Candidatus Tanganyikabacteria</taxon>
    </lineage>
</organism>
<evidence type="ECO:0000256" key="1">
    <source>
        <dbReference type="ARBA" id="ARBA00001964"/>
    </source>
</evidence>
<dbReference type="InterPro" id="IPR005475">
    <property type="entry name" value="Transketolase-like_Pyr-bd"/>
</dbReference>
<feature type="domain" description="Transketolase-like pyrimidine-binding" evidence="3">
    <location>
        <begin position="4"/>
        <end position="134"/>
    </location>
</feature>
<proteinExistence type="predicted"/>
<name>A0A937X5M9_9BACT</name>
<dbReference type="GO" id="GO:0009083">
    <property type="term" value="P:branched-chain amino acid catabolic process"/>
    <property type="evidence" value="ECO:0007669"/>
    <property type="project" value="TreeGrafter"/>
</dbReference>
<accession>A0A937X5M9</accession>
<dbReference type="GO" id="GO:0016491">
    <property type="term" value="F:oxidoreductase activity"/>
    <property type="evidence" value="ECO:0007669"/>
    <property type="project" value="UniProtKB-KW"/>
</dbReference>
<dbReference type="PANTHER" id="PTHR42980">
    <property type="entry name" value="2-OXOISOVALERATE DEHYDROGENASE SUBUNIT BETA-RELATED"/>
    <property type="match status" value="1"/>
</dbReference>
<dbReference type="Gene3D" id="3.40.50.970">
    <property type="match status" value="1"/>
</dbReference>
<dbReference type="GO" id="GO:0007584">
    <property type="term" value="P:response to nutrient"/>
    <property type="evidence" value="ECO:0007669"/>
    <property type="project" value="TreeGrafter"/>
</dbReference>
<reference evidence="4 5" key="1">
    <citation type="submission" date="2019-03" db="EMBL/GenBank/DDBJ databases">
        <title>Lake Tanganyika Metagenome-Assembled Genomes (MAGs).</title>
        <authorList>
            <person name="Tran P."/>
        </authorList>
    </citation>
    <scope>NUCLEOTIDE SEQUENCE [LARGE SCALE GENOMIC DNA]</scope>
    <source>
        <strain evidence="4">K_DeepCast_65m_m2_236</strain>
    </source>
</reference>
<evidence type="ECO:0000313" key="5">
    <source>
        <dbReference type="Proteomes" id="UP000703893"/>
    </source>
</evidence>